<reference evidence="2" key="1">
    <citation type="submission" date="2018-11" db="EMBL/GenBank/DDBJ databases">
        <authorList>
            <consortium name="Genoscope - CEA"/>
            <person name="William W."/>
        </authorList>
    </citation>
    <scope>NUCLEOTIDE SEQUENCE</scope>
</reference>
<protein>
    <submittedName>
        <fullName evidence="2">Uncharacterized protein</fullName>
    </submittedName>
</protein>
<organism evidence="2">
    <name type="scientific">Brassica oleracea</name>
    <name type="common">Wild cabbage</name>
    <dbReference type="NCBI Taxonomy" id="3712"/>
    <lineage>
        <taxon>Eukaryota</taxon>
        <taxon>Viridiplantae</taxon>
        <taxon>Streptophyta</taxon>
        <taxon>Embryophyta</taxon>
        <taxon>Tracheophyta</taxon>
        <taxon>Spermatophyta</taxon>
        <taxon>Magnoliopsida</taxon>
        <taxon>eudicotyledons</taxon>
        <taxon>Gunneridae</taxon>
        <taxon>Pentapetalae</taxon>
        <taxon>rosids</taxon>
        <taxon>malvids</taxon>
        <taxon>Brassicales</taxon>
        <taxon>Brassicaceae</taxon>
        <taxon>Brassiceae</taxon>
        <taxon>Brassica</taxon>
    </lineage>
</organism>
<proteinExistence type="predicted"/>
<name>A0A3P6B388_BRAOL</name>
<feature type="region of interest" description="Disordered" evidence="1">
    <location>
        <begin position="21"/>
        <end position="64"/>
    </location>
</feature>
<gene>
    <name evidence="2" type="ORF">BOLC3T17016H</name>
</gene>
<evidence type="ECO:0000256" key="1">
    <source>
        <dbReference type="SAM" id="MobiDB-lite"/>
    </source>
</evidence>
<dbReference type="AlphaFoldDB" id="A0A3P6B388"/>
<sequence>MADEDFQSRVKRIFEFLAFSRSTSSTTSTSSAPLLRQKRNRARCGLSPAQKWRSGSGSESSSLRTIGKRCLVRHRSTRF</sequence>
<evidence type="ECO:0000313" key="2">
    <source>
        <dbReference type="EMBL" id="VDC93674.1"/>
    </source>
</evidence>
<dbReference type="EMBL" id="LR031872">
    <property type="protein sequence ID" value="VDC93674.1"/>
    <property type="molecule type" value="Genomic_DNA"/>
</dbReference>
<feature type="compositionally biased region" description="Low complexity" evidence="1">
    <location>
        <begin position="21"/>
        <end position="31"/>
    </location>
</feature>
<accession>A0A3P6B388</accession>